<evidence type="ECO:0000313" key="3">
    <source>
        <dbReference type="Proteomes" id="UP000807469"/>
    </source>
</evidence>
<dbReference type="AlphaFoldDB" id="A0A9P6CSG5"/>
<feature type="compositionally biased region" description="Basic residues" evidence="1">
    <location>
        <begin position="7"/>
        <end position="21"/>
    </location>
</feature>
<reference evidence="2" key="1">
    <citation type="submission" date="2020-11" db="EMBL/GenBank/DDBJ databases">
        <authorList>
            <consortium name="DOE Joint Genome Institute"/>
            <person name="Ahrendt S."/>
            <person name="Riley R."/>
            <person name="Andreopoulos W."/>
            <person name="Labutti K."/>
            <person name="Pangilinan J."/>
            <person name="Ruiz-Duenas F.J."/>
            <person name="Barrasa J.M."/>
            <person name="Sanchez-Garcia M."/>
            <person name="Camarero S."/>
            <person name="Miyauchi S."/>
            <person name="Serrano A."/>
            <person name="Linde D."/>
            <person name="Babiker R."/>
            <person name="Drula E."/>
            <person name="Ayuso-Fernandez I."/>
            <person name="Pacheco R."/>
            <person name="Padilla G."/>
            <person name="Ferreira P."/>
            <person name="Barriuso J."/>
            <person name="Kellner H."/>
            <person name="Castanera R."/>
            <person name="Alfaro M."/>
            <person name="Ramirez L."/>
            <person name="Pisabarro A.G."/>
            <person name="Kuo A."/>
            <person name="Tritt A."/>
            <person name="Lipzen A."/>
            <person name="He G."/>
            <person name="Yan M."/>
            <person name="Ng V."/>
            <person name="Cullen D."/>
            <person name="Martin F."/>
            <person name="Rosso M.-N."/>
            <person name="Henrissat B."/>
            <person name="Hibbett D."/>
            <person name="Martinez A.T."/>
            <person name="Grigoriev I.V."/>
        </authorList>
    </citation>
    <scope>NUCLEOTIDE SEQUENCE</scope>
    <source>
        <strain evidence="2">CIRM-BRFM 674</strain>
    </source>
</reference>
<comment type="caution">
    <text evidence="2">The sequence shown here is derived from an EMBL/GenBank/DDBJ whole genome shotgun (WGS) entry which is preliminary data.</text>
</comment>
<accession>A0A9P6CSG5</accession>
<dbReference type="EMBL" id="MU155580">
    <property type="protein sequence ID" value="KAF9472090.1"/>
    <property type="molecule type" value="Genomic_DNA"/>
</dbReference>
<keyword evidence="3" id="KW-1185">Reference proteome</keyword>
<feature type="region of interest" description="Disordered" evidence="1">
    <location>
        <begin position="1"/>
        <end position="54"/>
    </location>
</feature>
<proteinExistence type="predicted"/>
<feature type="compositionally biased region" description="Polar residues" evidence="1">
    <location>
        <begin position="40"/>
        <end position="54"/>
    </location>
</feature>
<organism evidence="2 3">
    <name type="scientific">Pholiota conissans</name>
    <dbReference type="NCBI Taxonomy" id="109636"/>
    <lineage>
        <taxon>Eukaryota</taxon>
        <taxon>Fungi</taxon>
        <taxon>Dikarya</taxon>
        <taxon>Basidiomycota</taxon>
        <taxon>Agaricomycotina</taxon>
        <taxon>Agaricomycetes</taxon>
        <taxon>Agaricomycetidae</taxon>
        <taxon>Agaricales</taxon>
        <taxon>Agaricineae</taxon>
        <taxon>Strophariaceae</taxon>
        <taxon>Pholiota</taxon>
    </lineage>
</organism>
<protein>
    <submittedName>
        <fullName evidence="2">Uncharacterized protein</fullName>
    </submittedName>
</protein>
<gene>
    <name evidence="2" type="ORF">BDN70DRAFT_508499</name>
</gene>
<dbReference type="Proteomes" id="UP000807469">
    <property type="component" value="Unassembled WGS sequence"/>
</dbReference>
<evidence type="ECO:0000256" key="1">
    <source>
        <dbReference type="SAM" id="MobiDB-lite"/>
    </source>
</evidence>
<sequence>MMDRTSGSKKVHRADKTHRHINSAYSTGEVKSYAPLKGSAKSSSIRRQSPKSAR</sequence>
<name>A0A9P6CSG5_9AGAR</name>
<evidence type="ECO:0000313" key="2">
    <source>
        <dbReference type="EMBL" id="KAF9472090.1"/>
    </source>
</evidence>